<keyword evidence="2" id="KW-0472">Membrane</keyword>
<feature type="compositionally biased region" description="Low complexity" evidence="1">
    <location>
        <begin position="274"/>
        <end position="286"/>
    </location>
</feature>
<comment type="caution">
    <text evidence="4">The sequence shown here is derived from an EMBL/GenBank/DDBJ whole genome shotgun (WGS) entry which is preliminary data.</text>
</comment>
<feature type="chain" id="PRO_5040748468" description="Mid2 domain-containing protein" evidence="3">
    <location>
        <begin position="17"/>
        <end position="371"/>
    </location>
</feature>
<feature type="region of interest" description="Disordered" evidence="1">
    <location>
        <begin position="248"/>
        <end position="309"/>
    </location>
</feature>
<name>A0A9W7T1M7_9PEZI</name>
<dbReference type="OrthoDB" id="3920401at2759"/>
<feature type="compositionally biased region" description="Polar residues" evidence="1">
    <location>
        <begin position="257"/>
        <end position="267"/>
    </location>
</feature>
<evidence type="ECO:0000256" key="2">
    <source>
        <dbReference type="SAM" id="Phobius"/>
    </source>
</evidence>
<gene>
    <name evidence="4" type="ORF">Tdes44962_MAKER00057</name>
</gene>
<evidence type="ECO:0000313" key="4">
    <source>
        <dbReference type="EMBL" id="KAH9845847.1"/>
    </source>
</evidence>
<reference evidence="4 5" key="1">
    <citation type="journal article" date="2018" name="IMA Fungus">
        <title>IMA Genome-F 10: Nine draft genome sequences of Claviceps purpurea s.lat., including C. arundinis, C. humidiphila, and C. cf. spartinae, pseudomolecules for the pitch canker pathogen Fusarium circinatum, draft genome of Davidsoniella eucalypti, Grosmannia galeiformis, Quambalaria eucalypti, and Teratosphaeria destructans.</title>
        <authorList>
            <person name="Wingfield B.D."/>
            <person name="Liu M."/>
            <person name="Nguyen H.D."/>
            <person name="Lane F.A."/>
            <person name="Morgan S.W."/>
            <person name="De Vos L."/>
            <person name="Wilken P.M."/>
            <person name="Duong T.A."/>
            <person name="Aylward J."/>
            <person name="Coetzee M.P."/>
            <person name="Dadej K."/>
            <person name="De Beer Z.W."/>
            <person name="Findlay W."/>
            <person name="Havenga M."/>
            <person name="Kolarik M."/>
            <person name="Menzies J.G."/>
            <person name="Naidoo K."/>
            <person name="Pochopski O."/>
            <person name="Shoukouhi P."/>
            <person name="Santana Q.C."/>
            <person name="Seifert K.A."/>
            <person name="Soal N."/>
            <person name="Steenkamp E.T."/>
            <person name="Tatham C.T."/>
            <person name="van der Nest M.A."/>
            <person name="Wingfield M.J."/>
        </authorList>
    </citation>
    <scope>NUCLEOTIDE SEQUENCE [LARGE SCALE GENOMIC DNA]</scope>
    <source>
        <strain evidence="4">CMW44962</strain>
    </source>
</reference>
<keyword evidence="5" id="KW-1185">Reference proteome</keyword>
<evidence type="ECO:0000256" key="1">
    <source>
        <dbReference type="SAM" id="MobiDB-lite"/>
    </source>
</evidence>
<feature type="compositionally biased region" description="Low complexity" evidence="1">
    <location>
        <begin position="338"/>
        <end position="349"/>
    </location>
</feature>
<dbReference type="EMBL" id="RIBY02000001">
    <property type="protein sequence ID" value="KAH9845847.1"/>
    <property type="molecule type" value="Genomic_DNA"/>
</dbReference>
<dbReference type="AlphaFoldDB" id="A0A9W7T1M7"/>
<feature type="signal peptide" evidence="3">
    <location>
        <begin position="1"/>
        <end position="16"/>
    </location>
</feature>
<evidence type="ECO:0008006" key="6">
    <source>
        <dbReference type="Google" id="ProtNLM"/>
    </source>
</evidence>
<feature type="transmembrane region" description="Helical" evidence="2">
    <location>
        <begin position="216"/>
        <end position="241"/>
    </location>
</feature>
<reference evidence="4 5" key="2">
    <citation type="journal article" date="2021" name="Curr. Genet.">
        <title>Genetic response to nitrogen starvation in the aggressive Eucalyptus foliar pathogen Teratosphaeria destructans.</title>
        <authorList>
            <person name="Havenga M."/>
            <person name="Wingfield B.D."/>
            <person name="Wingfield M.J."/>
            <person name="Dreyer L.L."/>
            <person name="Roets F."/>
            <person name="Aylward J."/>
        </authorList>
    </citation>
    <scope>NUCLEOTIDE SEQUENCE [LARGE SCALE GENOMIC DNA]</scope>
    <source>
        <strain evidence="4">CMW44962</strain>
    </source>
</reference>
<organism evidence="4 5">
    <name type="scientific">Teratosphaeria destructans</name>
    <dbReference type="NCBI Taxonomy" id="418781"/>
    <lineage>
        <taxon>Eukaryota</taxon>
        <taxon>Fungi</taxon>
        <taxon>Dikarya</taxon>
        <taxon>Ascomycota</taxon>
        <taxon>Pezizomycotina</taxon>
        <taxon>Dothideomycetes</taxon>
        <taxon>Dothideomycetidae</taxon>
        <taxon>Mycosphaerellales</taxon>
        <taxon>Teratosphaeriaceae</taxon>
        <taxon>Teratosphaeria</taxon>
    </lineage>
</organism>
<sequence length="371" mass="38493">MRAIWATAIIAPLASAQQSSSALAFTEPAANALTALGLSTAYESGSTVTIAWTTPFEGTTLLVFQGPLDDGSYESETIAESLPSSETSTTWTASVIDGASNASALHFQLQNADDPTCDGCSADSLEFHIREQVVSSTTSNPTASSTTSSMTSSASTSAAATITTSNSATATSATATSATSTQNVAVGAAATSSSATSSAELVSDSHTDHSHHALDLGLGIGLGLGIPLLLALLGLCIFFALRRRKKARLSQLPRGQRPQSMTRSMAQVSERASDSPLVPSAVPVVAQKRDSSATPRPISSYAPSRYSTAGSRASSYFEPFEFERPGSQDFDTRSVMSAMSGARAASGRGLQRINEDEMPTTPQWPLPAHKL</sequence>
<keyword evidence="3" id="KW-0732">Signal</keyword>
<evidence type="ECO:0000313" key="5">
    <source>
        <dbReference type="Proteomes" id="UP001138500"/>
    </source>
</evidence>
<feature type="region of interest" description="Disordered" evidence="1">
    <location>
        <begin position="338"/>
        <end position="371"/>
    </location>
</feature>
<accession>A0A9W7T1M7</accession>
<keyword evidence="2" id="KW-0812">Transmembrane</keyword>
<keyword evidence="2" id="KW-1133">Transmembrane helix</keyword>
<dbReference type="Proteomes" id="UP001138500">
    <property type="component" value="Unassembled WGS sequence"/>
</dbReference>
<proteinExistence type="predicted"/>
<evidence type="ECO:0000256" key="3">
    <source>
        <dbReference type="SAM" id="SignalP"/>
    </source>
</evidence>
<protein>
    <recommendedName>
        <fullName evidence="6">Mid2 domain-containing protein</fullName>
    </recommendedName>
</protein>